<evidence type="ECO:0000256" key="9">
    <source>
        <dbReference type="PROSITE-ProRule" id="PRU01248"/>
    </source>
</evidence>
<evidence type="ECO:0000259" key="10">
    <source>
        <dbReference type="PROSITE" id="PS51898"/>
    </source>
</evidence>
<accession>U1WYD1</accession>
<dbReference type="InterPro" id="IPR010998">
    <property type="entry name" value="Integrase_recombinase_N"/>
</dbReference>
<evidence type="ECO:0000256" key="2">
    <source>
        <dbReference type="ARBA" id="ARBA00022490"/>
    </source>
</evidence>
<dbReference type="InterPro" id="IPR044068">
    <property type="entry name" value="CB"/>
</dbReference>
<keyword evidence="3" id="KW-0132">Cell division</keyword>
<comment type="subcellular location">
    <subcellularLocation>
        <location evidence="1">Cytoplasm</location>
    </subcellularLocation>
</comment>
<sequence>MKEIKKIYEEVLGEMLQKAEKRREAAYKEAVHDFIELINEKMTEHEKQASYDYQVAIEQFIADKRLAGCSTGTLKNYTLELQIFKKHINKPLQDITDADIKLYLGHFEHLKRATIATKTSILKSFFAYLMDEEIIQKNPMRKIKRVKEEKKQIRYLTMDEMLRIREAAGDNLRARCMLEFLFETGCRVSEMVQIRLDQIDWLNRSVIVRGKGAKERTVYFHVNAHYYLKKYLNTRLDNSPYLFAPRKGKARALSTRIVQSEIKKIGEKAGLNKRLHPHMLRHTLATHLLNKGMEISSVAEILGHEKLSTTQIYARITERRKKEEYIRYIA</sequence>
<proteinExistence type="predicted"/>
<dbReference type="PANTHER" id="PTHR30349:SF77">
    <property type="entry name" value="TYROSINE RECOMBINASE XERC"/>
    <property type="match status" value="1"/>
</dbReference>
<evidence type="ECO:0000259" key="11">
    <source>
        <dbReference type="PROSITE" id="PS51900"/>
    </source>
</evidence>
<dbReference type="GO" id="GO:0005737">
    <property type="term" value="C:cytoplasm"/>
    <property type="evidence" value="ECO:0007669"/>
    <property type="project" value="UniProtKB-SubCell"/>
</dbReference>
<evidence type="ECO:0000256" key="3">
    <source>
        <dbReference type="ARBA" id="ARBA00022618"/>
    </source>
</evidence>
<dbReference type="PROSITE" id="PS51898">
    <property type="entry name" value="TYR_RECOMBINASE"/>
    <property type="match status" value="1"/>
</dbReference>
<name>U1WYD1_ANEAE</name>
<reference evidence="12 13" key="1">
    <citation type="submission" date="2013-08" db="EMBL/GenBank/DDBJ databases">
        <authorList>
            <person name="Weinstock G."/>
            <person name="Sodergren E."/>
            <person name="Wylie T."/>
            <person name="Fulton L."/>
            <person name="Fulton R."/>
            <person name="Fronick C."/>
            <person name="O'Laughlin M."/>
            <person name="Godfrey J."/>
            <person name="Miner T."/>
            <person name="Herter B."/>
            <person name="Appelbaum E."/>
            <person name="Cordes M."/>
            <person name="Lek S."/>
            <person name="Wollam A."/>
            <person name="Pepin K.H."/>
            <person name="Palsikar V.B."/>
            <person name="Mitreva M."/>
            <person name="Wilson R.K."/>
        </authorList>
    </citation>
    <scope>NUCLEOTIDE SEQUENCE [LARGE SCALE GENOMIC DNA]</scope>
    <source>
        <strain evidence="12 13">ATCC 12856</strain>
    </source>
</reference>
<dbReference type="eggNOG" id="COG4974">
    <property type="taxonomic scope" value="Bacteria"/>
</dbReference>
<dbReference type="Pfam" id="PF00589">
    <property type="entry name" value="Phage_integrase"/>
    <property type="match status" value="1"/>
</dbReference>
<dbReference type="NCBIfam" id="NF040815">
    <property type="entry name" value="recomb_XerA_Arch"/>
    <property type="match status" value="1"/>
</dbReference>
<dbReference type="Gene3D" id="1.10.150.130">
    <property type="match status" value="1"/>
</dbReference>
<dbReference type="GO" id="GO:0003677">
    <property type="term" value="F:DNA binding"/>
    <property type="evidence" value="ECO:0007669"/>
    <property type="project" value="UniProtKB-UniRule"/>
</dbReference>
<keyword evidence="8" id="KW-0131">Cell cycle</keyword>
<dbReference type="GeneID" id="92841221"/>
<dbReference type="GO" id="GO:0006310">
    <property type="term" value="P:DNA recombination"/>
    <property type="evidence" value="ECO:0007669"/>
    <property type="project" value="UniProtKB-KW"/>
</dbReference>
<evidence type="ECO:0000256" key="1">
    <source>
        <dbReference type="ARBA" id="ARBA00004496"/>
    </source>
</evidence>
<feature type="domain" description="Tyr recombinase" evidence="10">
    <location>
        <begin position="151"/>
        <end position="326"/>
    </location>
</feature>
<evidence type="ECO:0000313" key="13">
    <source>
        <dbReference type="Proteomes" id="UP000016511"/>
    </source>
</evidence>
<dbReference type="InterPro" id="IPR050090">
    <property type="entry name" value="Tyrosine_recombinase_XerCD"/>
</dbReference>
<keyword evidence="13" id="KW-1185">Reference proteome</keyword>
<evidence type="ECO:0000256" key="4">
    <source>
        <dbReference type="ARBA" id="ARBA00022829"/>
    </source>
</evidence>
<dbReference type="RefSeq" id="WP_021624140.1">
    <property type="nucleotide sequence ID" value="NZ_KE952892.1"/>
</dbReference>
<keyword evidence="7" id="KW-0233">DNA recombination</keyword>
<dbReference type="GO" id="GO:0051301">
    <property type="term" value="P:cell division"/>
    <property type="evidence" value="ECO:0007669"/>
    <property type="project" value="UniProtKB-KW"/>
</dbReference>
<organism evidence="12 13">
    <name type="scientific">Aneurinibacillus aneurinilyticus ATCC 12856</name>
    <dbReference type="NCBI Taxonomy" id="649747"/>
    <lineage>
        <taxon>Bacteria</taxon>
        <taxon>Bacillati</taxon>
        <taxon>Bacillota</taxon>
        <taxon>Bacilli</taxon>
        <taxon>Bacillales</taxon>
        <taxon>Paenibacillaceae</taxon>
        <taxon>Aneurinibacillus group</taxon>
        <taxon>Aneurinibacillus</taxon>
    </lineage>
</organism>
<keyword evidence="5" id="KW-0229">DNA integration</keyword>
<dbReference type="HOGENOM" id="CLU_027562_9_2_9"/>
<dbReference type="EMBL" id="AWSJ01000287">
    <property type="protein sequence ID" value="ERI07253.1"/>
    <property type="molecule type" value="Genomic_DNA"/>
</dbReference>
<feature type="domain" description="Core-binding (CB)" evidence="11">
    <location>
        <begin position="51"/>
        <end position="130"/>
    </location>
</feature>
<gene>
    <name evidence="12" type="ORF">HMPREF0083_04724</name>
</gene>
<evidence type="ECO:0000313" key="12">
    <source>
        <dbReference type="EMBL" id="ERI07253.1"/>
    </source>
</evidence>
<evidence type="ECO:0000256" key="7">
    <source>
        <dbReference type="ARBA" id="ARBA00023172"/>
    </source>
</evidence>
<dbReference type="PATRIC" id="fig|649747.3.peg.4254"/>
<dbReference type="InterPro" id="IPR002104">
    <property type="entry name" value="Integrase_catalytic"/>
</dbReference>
<evidence type="ECO:0000256" key="6">
    <source>
        <dbReference type="ARBA" id="ARBA00023125"/>
    </source>
</evidence>
<dbReference type="PANTHER" id="PTHR30349">
    <property type="entry name" value="PHAGE INTEGRASE-RELATED"/>
    <property type="match status" value="1"/>
</dbReference>
<protein>
    <submittedName>
        <fullName evidence="12">Phage integrase, SAM-like domain protein</fullName>
    </submittedName>
</protein>
<dbReference type="SUPFAM" id="SSF56349">
    <property type="entry name" value="DNA breaking-rejoining enzymes"/>
    <property type="match status" value="1"/>
</dbReference>
<dbReference type="InterPro" id="IPR004107">
    <property type="entry name" value="Integrase_SAM-like_N"/>
</dbReference>
<dbReference type="Gene3D" id="1.10.443.10">
    <property type="entry name" value="Intergrase catalytic core"/>
    <property type="match status" value="1"/>
</dbReference>
<keyword evidence="6 9" id="KW-0238">DNA-binding</keyword>
<evidence type="ECO:0000256" key="5">
    <source>
        <dbReference type="ARBA" id="ARBA00022908"/>
    </source>
</evidence>
<dbReference type="InterPro" id="IPR013762">
    <property type="entry name" value="Integrase-like_cat_sf"/>
</dbReference>
<dbReference type="InterPro" id="IPR011010">
    <property type="entry name" value="DNA_brk_join_enz"/>
</dbReference>
<keyword evidence="2" id="KW-0963">Cytoplasm</keyword>
<dbReference type="AlphaFoldDB" id="U1WYD1"/>
<keyword evidence="4" id="KW-0159">Chromosome partition</keyword>
<comment type="caution">
    <text evidence="12">The sequence shown here is derived from an EMBL/GenBank/DDBJ whole genome shotgun (WGS) entry which is preliminary data.</text>
</comment>
<dbReference type="GO" id="GO:0007059">
    <property type="term" value="P:chromosome segregation"/>
    <property type="evidence" value="ECO:0007669"/>
    <property type="project" value="UniProtKB-KW"/>
</dbReference>
<dbReference type="PROSITE" id="PS51900">
    <property type="entry name" value="CB"/>
    <property type="match status" value="1"/>
</dbReference>
<dbReference type="Proteomes" id="UP000016511">
    <property type="component" value="Unassembled WGS sequence"/>
</dbReference>
<dbReference type="GO" id="GO:0015074">
    <property type="term" value="P:DNA integration"/>
    <property type="evidence" value="ECO:0007669"/>
    <property type="project" value="UniProtKB-KW"/>
</dbReference>
<dbReference type="Pfam" id="PF13495">
    <property type="entry name" value="Phage_int_SAM_4"/>
    <property type="match status" value="1"/>
</dbReference>
<dbReference type="STRING" id="649747.HMPREF0083_04724"/>
<evidence type="ECO:0000256" key="8">
    <source>
        <dbReference type="ARBA" id="ARBA00023306"/>
    </source>
</evidence>